<feature type="region of interest" description="Disordered" evidence="8">
    <location>
        <begin position="1"/>
        <end position="99"/>
    </location>
</feature>
<organism evidence="11 12">
    <name type="scientific">Coprinopsis marcescibilis</name>
    <name type="common">Agaric fungus</name>
    <name type="synonym">Psathyrella marcescibilis</name>
    <dbReference type="NCBI Taxonomy" id="230819"/>
    <lineage>
        <taxon>Eukaryota</taxon>
        <taxon>Fungi</taxon>
        <taxon>Dikarya</taxon>
        <taxon>Basidiomycota</taxon>
        <taxon>Agaricomycotina</taxon>
        <taxon>Agaricomycetes</taxon>
        <taxon>Agaricomycetidae</taxon>
        <taxon>Agaricales</taxon>
        <taxon>Agaricineae</taxon>
        <taxon>Psathyrellaceae</taxon>
        <taxon>Coprinopsis</taxon>
    </lineage>
</organism>
<dbReference type="PANTHER" id="PTHR18934">
    <property type="entry name" value="ATP-DEPENDENT RNA HELICASE"/>
    <property type="match status" value="1"/>
</dbReference>
<dbReference type="SMART" id="SM00487">
    <property type="entry name" value="DEXDc"/>
    <property type="match status" value="1"/>
</dbReference>
<dbReference type="PANTHER" id="PTHR18934:SF118">
    <property type="entry name" value="ATP-DEPENDENT RNA HELICASE DHX33"/>
    <property type="match status" value="1"/>
</dbReference>
<dbReference type="Pfam" id="PF21010">
    <property type="entry name" value="HA2_C"/>
    <property type="match status" value="1"/>
</dbReference>
<dbReference type="STRING" id="230819.A0A5C3KVD3"/>
<dbReference type="InterPro" id="IPR027417">
    <property type="entry name" value="P-loop_NTPase"/>
</dbReference>
<feature type="compositionally biased region" description="Polar residues" evidence="8">
    <location>
        <begin position="67"/>
        <end position="94"/>
    </location>
</feature>
<dbReference type="GO" id="GO:0005730">
    <property type="term" value="C:nucleolus"/>
    <property type="evidence" value="ECO:0007669"/>
    <property type="project" value="TreeGrafter"/>
</dbReference>
<dbReference type="SUPFAM" id="SSF52540">
    <property type="entry name" value="P-loop containing nucleoside triphosphate hydrolases"/>
    <property type="match status" value="1"/>
</dbReference>
<dbReference type="Pfam" id="PF00270">
    <property type="entry name" value="DEAD"/>
    <property type="match status" value="1"/>
</dbReference>
<sequence>MVQTNGQFKQKSHQLWRDKSKKNQQRKPSKHIPWVDVEDDEPKTNLKRHGAMVNGDNPNRRKKPRHSYTNSSARESVQNDAPNQAGPSSPTSIQEQRKQLPIAQGREALVEEIRANDVTVLLGETGSGKTTQIPQYIFESGIAGTGVIAITQPRRVAATSLATRVALEQESPLGKLVGYSVRFDEKYNHDTRIKYMTDGMIVRELLADPNLSKYSVVIVDEAHERTLRTDLLLANLKKILKTRNGPVAPGAKGKNQSNPLKVVVMSATLDAEKFSAFFSGAKILYIQGRQHPVKIYHSAENQIDYVDSAMRTFFQIHIDRPLGDVLIFLPGQEDIESLQASIEHFAKRLPEGVPEVLTCAMYAAQDQRKNSQVFSAAPPNTRKCILATNIAETSITIPGVKYVIDTGKCKEKQFLARAAGGGLDTLLTRDITQSSAMQRCGRAGREGAGFCFRLYTDKSFKDMEVSAQPEIVRCSLASSILQLRCLDLHLEELDLMDAPDIDSIQSSLKTLWLLGAIDNTGKLTQAGREMAAFPLEPQYACAVVASKNYGCTSEVLDIVAVISASSKLYIDVAEQRESAAEVRRKFRHPTGDHMTTLNVVRAYREVTADKNVVSGPGTGNKEKSAKKEWCRKHFLNEQALSEANDIRKQLETVCERNNINHTLSTTSRTSQKDDDSKGYAEDEAILRSFGHGLAENSAFLQPDGSYKQTMGPSAVKIHPSSTMCEKKVPAIIYDELVYTNSIYARGVSYIPKGFFSSFAAFQQRKA</sequence>
<dbReference type="SMART" id="SM00490">
    <property type="entry name" value="HELICc"/>
    <property type="match status" value="1"/>
</dbReference>
<evidence type="ECO:0000256" key="5">
    <source>
        <dbReference type="ARBA" id="ARBA00022806"/>
    </source>
</evidence>
<dbReference type="InterPro" id="IPR048333">
    <property type="entry name" value="HA2_WH"/>
</dbReference>
<accession>A0A5C3KVD3</accession>
<dbReference type="PROSITE" id="PS51192">
    <property type="entry name" value="HELICASE_ATP_BIND_1"/>
    <property type="match status" value="1"/>
</dbReference>
<dbReference type="PROSITE" id="PS51194">
    <property type="entry name" value="HELICASE_CTER"/>
    <property type="match status" value="1"/>
</dbReference>
<evidence type="ECO:0000313" key="12">
    <source>
        <dbReference type="Proteomes" id="UP000307440"/>
    </source>
</evidence>
<reference evidence="11 12" key="1">
    <citation type="journal article" date="2019" name="Nat. Ecol. Evol.">
        <title>Megaphylogeny resolves global patterns of mushroom evolution.</title>
        <authorList>
            <person name="Varga T."/>
            <person name="Krizsan K."/>
            <person name="Foldi C."/>
            <person name="Dima B."/>
            <person name="Sanchez-Garcia M."/>
            <person name="Sanchez-Ramirez S."/>
            <person name="Szollosi G.J."/>
            <person name="Szarkandi J.G."/>
            <person name="Papp V."/>
            <person name="Albert L."/>
            <person name="Andreopoulos W."/>
            <person name="Angelini C."/>
            <person name="Antonin V."/>
            <person name="Barry K.W."/>
            <person name="Bougher N.L."/>
            <person name="Buchanan P."/>
            <person name="Buyck B."/>
            <person name="Bense V."/>
            <person name="Catcheside P."/>
            <person name="Chovatia M."/>
            <person name="Cooper J."/>
            <person name="Damon W."/>
            <person name="Desjardin D."/>
            <person name="Finy P."/>
            <person name="Geml J."/>
            <person name="Haridas S."/>
            <person name="Hughes K."/>
            <person name="Justo A."/>
            <person name="Karasinski D."/>
            <person name="Kautmanova I."/>
            <person name="Kiss B."/>
            <person name="Kocsube S."/>
            <person name="Kotiranta H."/>
            <person name="LaButti K.M."/>
            <person name="Lechner B.E."/>
            <person name="Liimatainen K."/>
            <person name="Lipzen A."/>
            <person name="Lukacs Z."/>
            <person name="Mihaltcheva S."/>
            <person name="Morgado L.N."/>
            <person name="Niskanen T."/>
            <person name="Noordeloos M.E."/>
            <person name="Ohm R.A."/>
            <person name="Ortiz-Santana B."/>
            <person name="Ovrebo C."/>
            <person name="Racz N."/>
            <person name="Riley R."/>
            <person name="Savchenko A."/>
            <person name="Shiryaev A."/>
            <person name="Soop K."/>
            <person name="Spirin V."/>
            <person name="Szebenyi C."/>
            <person name="Tomsovsky M."/>
            <person name="Tulloss R.E."/>
            <person name="Uehling J."/>
            <person name="Grigoriev I.V."/>
            <person name="Vagvolgyi C."/>
            <person name="Papp T."/>
            <person name="Martin F.M."/>
            <person name="Miettinen O."/>
            <person name="Hibbett D.S."/>
            <person name="Nagy L.G."/>
        </authorList>
    </citation>
    <scope>NUCLEOTIDE SEQUENCE [LARGE SCALE GENOMIC DNA]</scope>
    <source>
        <strain evidence="11 12">CBS 121175</strain>
    </source>
</reference>
<keyword evidence="5 11" id="KW-0347">Helicase</keyword>
<dbReference type="CDD" id="cd18791">
    <property type="entry name" value="SF2_C_RHA"/>
    <property type="match status" value="1"/>
</dbReference>
<comment type="catalytic activity">
    <reaction evidence="7">
        <text>ATP + H2O = ADP + phosphate + H(+)</text>
        <dbReference type="Rhea" id="RHEA:13065"/>
        <dbReference type="ChEBI" id="CHEBI:15377"/>
        <dbReference type="ChEBI" id="CHEBI:15378"/>
        <dbReference type="ChEBI" id="CHEBI:30616"/>
        <dbReference type="ChEBI" id="CHEBI:43474"/>
        <dbReference type="ChEBI" id="CHEBI:456216"/>
        <dbReference type="EC" id="3.6.4.13"/>
    </reaction>
</comment>
<dbReference type="Pfam" id="PF04408">
    <property type="entry name" value="WHD_HA2"/>
    <property type="match status" value="1"/>
</dbReference>
<proteinExistence type="inferred from homology"/>
<feature type="domain" description="Helicase C-terminal" evidence="10">
    <location>
        <begin position="312"/>
        <end position="487"/>
    </location>
</feature>
<dbReference type="InterPro" id="IPR011545">
    <property type="entry name" value="DEAD/DEAH_box_helicase_dom"/>
</dbReference>
<dbReference type="InterPro" id="IPR014001">
    <property type="entry name" value="Helicase_ATP-bd"/>
</dbReference>
<dbReference type="SMART" id="SM00847">
    <property type="entry name" value="HA2"/>
    <property type="match status" value="1"/>
</dbReference>
<dbReference type="GO" id="GO:0016787">
    <property type="term" value="F:hydrolase activity"/>
    <property type="evidence" value="ECO:0007669"/>
    <property type="project" value="UniProtKB-KW"/>
</dbReference>
<evidence type="ECO:0000256" key="8">
    <source>
        <dbReference type="SAM" id="MobiDB-lite"/>
    </source>
</evidence>
<evidence type="ECO:0000256" key="2">
    <source>
        <dbReference type="ARBA" id="ARBA00012552"/>
    </source>
</evidence>
<name>A0A5C3KVD3_COPMA</name>
<dbReference type="FunFam" id="3.40.50.300:FF:000637">
    <property type="entry name" value="ATP-dependent RNA helicase DHX37/DHR1"/>
    <property type="match status" value="1"/>
</dbReference>
<keyword evidence="3" id="KW-0547">Nucleotide-binding</keyword>
<feature type="compositionally biased region" description="Basic residues" evidence="8">
    <location>
        <begin position="10"/>
        <end position="30"/>
    </location>
</feature>
<evidence type="ECO:0000256" key="6">
    <source>
        <dbReference type="ARBA" id="ARBA00022840"/>
    </source>
</evidence>
<protein>
    <recommendedName>
        <fullName evidence="2">RNA helicase</fullName>
        <ecNumber evidence="2">3.6.4.13</ecNumber>
    </recommendedName>
</protein>
<evidence type="ECO:0000256" key="4">
    <source>
        <dbReference type="ARBA" id="ARBA00022801"/>
    </source>
</evidence>
<evidence type="ECO:0000313" key="11">
    <source>
        <dbReference type="EMBL" id="TFK24382.1"/>
    </source>
</evidence>
<dbReference type="EC" id="3.6.4.13" evidence="2"/>
<dbReference type="InterPro" id="IPR002464">
    <property type="entry name" value="DNA/RNA_helicase_DEAH_CS"/>
</dbReference>
<dbReference type="GO" id="GO:0045943">
    <property type="term" value="P:positive regulation of transcription by RNA polymerase I"/>
    <property type="evidence" value="ECO:0007669"/>
    <property type="project" value="TreeGrafter"/>
</dbReference>
<comment type="similarity">
    <text evidence="1">Belongs to the DEAD box helicase family. DEAH subfamily.</text>
</comment>
<evidence type="ECO:0000259" key="9">
    <source>
        <dbReference type="PROSITE" id="PS51192"/>
    </source>
</evidence>
<keyword evidence="12" id="KW-1185">Reference proteome</keyword>
<evidence type="ECO:0000256" key="1">
    <source>
        <dbReference type="ARBA" id="ARBA00008792"/>
    </source>
</evidence>
<feature type="domain" description="Helicase ATP-binding" evidence="9">
    <location>
        <begin position="110"/>
        <end position="287"/>
    </location>
</feature>
<dbReference type="InterPro" id="IPR007502">
    <property type="entry name" value="Helicase-assoc_dom"/>
</dbReference>
<dbReference type="GO" id="GO:0005524">
    <property type="term" value="F:ATP binding"/>
    <property type="evidence" value="ECO:0007669"/>
    <property type="project" value="UniProtKB-KW"/>
</dbReference>
<dbReference type="OrthoDB" id="10253254at2759"/>
<dbReference type="Gene3D" id="3.40.50.300">
    <property type="entry name" value="P-loop containing nucleotide triphosphate hydrolases"/>
    <property type="match status" value="2"/>
</dbReference>
<dbReference type="PROSITE" id="PS00690">
    <property type="entry name" value="DEAH_ATP_HELICASE"/>
    <property type="match status" value="1"/>
</dbReference>
<gene>
    <name evidence="11" type="ORF">FA15DRAFT_641120</name>
</gene>
<dbReference type="CDD" id="cd17978">
    <property type="entry name" value="DEXHc_DHX33"/>
    <property type="match status" value="1"/>
</dbReference>
<keyword evidence="6" id="KW-0067">ATP-binding</keyword>
<evidence type="ECO:0000259" key="10">
    <source>
        <dbReference type="PROSITE" id="PS51194"/>
    </source>
</evidence>
<dbReference type="Proteomes" id="UP000307440">
    <property type="component" value="Unassembled WGS sequence"/>
</dbReference>
<dbReference type="Pfam" id="PF00271">
    <property type="entry name" value="Helicase_C"/>
    <property type="match status" value="1"/>
</dbReference>
<dbReference type="Gene3D" id="1.20.120.1080">
    <property type="match status" value="1"/>
</dbReference>
<dbReference type="GO" id="GO:0003724">
    <property type="term" value="F:RNA helicase activity"/>
    <property type="evidence" value="ECO:0007669"/>
    <property type="project" value="UniProtKB-EC"/>
</dbReference>
<dbReference type="InterPro" id="IPR011709">
    <property type="entry name" value="DEAD-box_helicase_OB_fold"/>
</dbReference>
<dbReference type="InterPro" id="IPR001650">
    <property type="entry name" value="Helicase_C-like"/>
</dbReference>
<dbReference type="Pfam" id="PF07717">
    <property type="entry name" value="OB_NTP_bind"/>
    <property type="match status" value="1"/>
</dbReference>
<dbReference type="GO" id="GO:0003725">
    <property type="term" value="F:double-stranded RNA binding"/>
    <property type="evidence" value="ECO:0007669"/>
    <property type="project" value="TreeGrafter"/>
</dbReference>
<dbReference type="AlphaFoldDB" id="A0A5C3KVD3"/>
<keyword evidence="4" id="KW-0378">Hydrolase</keyword>
<evidence type="ECO:0000256" key="7">
    <source>
        <dbReference type="ARBA" id="ARBA00047984"/>
    </source>
</evidence>
<dbReference type="EMBL" id="ML210201">
    <property type="protein sequence ID" value="TFK24382.1"/>
    <property type="molecule type" value="Genomic_DNA"/>
</dbReference>
<dbReference type="GO" id="GO:1990904">
    <property type="term" value="C:ribonucleoprotein complex"/>
    <property type="evidence" value="ECO:0007669"/>
    <property type="project" value="UniProtKB-ARBA"/>
</dbReference>
<evidence type="ECO:0000256" key="3">
    <source>
        <dbReference type="ARBA" id="ARBA00022741"/>
    </source>
</evidence>